<keyword evidence="2" id="KW-1185">Reference proteome</keyword>
<evidence type="ECO:0000313" key="2">
    <source>
        <dbReference type="Proteomes" id="UP000054018"/>
    </source>
</evidence>
<name>A0A0C9YG55_9AGAM</name>
<gene>
    <name evidence="1" type="ORF">PISMIDRAFT_687138</name>
</gene>
<dbReference type="HOGENOM" id="CLU_3033278_0_0_1"/>
<evidence type="ECO:0000313" key="1">
    <source>
        <dbReference type="EMBL" id="KIK15576.1"/>
    </source>
</evidence>
<organism evidence="1 2">
    <name type="scientific">Pisolithus microcarpus 441</name>
    <dbReference type="NCBI Taxonomy" id="765257"/>
    <lineage>
        <taxon>Eukaryota</taxon>
        <taxon>Fungi</taxon>
        <taxon>Dikarya</taxon>
        <taxon>Basidiomycota</taxon>
        <taxon>Agaricomycotina</taxon>
        <taxon>Agaricomycetes</taxon>
        <taxon>Agaricomycetidae</taxon>
        <taxon>Boletales</taxon>
        <taxon>Sclerodermatineae</taxon>
        <taxon>Pisolithaceae</taxon>
        <taxon>Pisolithus</taxon>
    </lineage>
</organism>
<reference evidence="2" key="2">
    <citation type="submission" date="2015-01" db="EMBL/GenBank/DDBJ databases">
        <title>Evolutionary Origins and Diversification of the Mycorrhizal Mutualists.</title>
        <authorList>
            <consortium name="DOE Joint Genome Institute"/>
            <consortium name="Mycorrhizal Genomics Consortium"/>
            <person name="Kohler A."/>
            <person name="Kuo A."/>
            <person name="Nagy L.G."/>
            <person name="Floudas D."/>
            <person name="Copeland A."/>
            <person name="Barry K.W."/>
            <person name="Cichocki N."/>
            <person name="Veneault-Fourrey C."/>
            <person name="LaButti K."/>
            <person name="Lindquist E.A."/>
            <person name="Lipzen A."/>
            <person name="Lundell T."/>
            <person name="Morin E."/>
            <person name="Murat C."/>
            <person name="Riley R."/>
            <person name="Ohm R."/>
            <person name="Sun H."/>
            <person name="Tunlid A."/>
            <person name="Henrissat B."/>
            <person name="Grigoriev I.V."/>
            <person name="Hibbett D.S."/>
            <person name="Martin F."/>
        </authorList>
    </citation>
    <scope>NUCLEOTIDE SEQUENCE [LARGE SCALE GENOMIC DNA]</scope>
    <source>
        <strain evidence="2">441</strain>
    </source>
</reference>
<dbReference type="Proteomes" id="UP000054018">
    <property type="component" value="Unassembled WGS sequence"/>
</dbReference>
<dbReference type="AlphaFoldDB" id="A0A0C9YG55"/>
<protein>
    <submittedName>
        <fullName evidence="1">Uncharacterized protein</fullName>
    </submittedName>
</protein>
<dbReference type="EMBL" id="KN833885">
    <property type="protein sequence ID" value="KIK15576.1"/>
    <property type="molecule type" value="Genomic_DNA"/>
</dbReference>
<sequence length="55" mass="5794">MPRCAALAHPLVLYLQATLAVDLYLALALVLAAVAARTRVLVCTLKIHQAAVIGI</sequence>
<reference evidence="1 2" key="1">
    <citation type="submission" date="2014-04" db="EMBL/GenBank/DDBJ databases">
        <authorList>
            <consortium name="DOE Joint Genome Institute"/>
            <person name="Kuo A."/>
            <person name="Kohler A."/>
            <person name="Costa M.D."/>
            <person name="Nagy L.G."/>
            <person name="Floudas D."/>
            <person name="Copeland A."/>
            <person name="Barry K.W."/>
            <person name="Cichocki N."/>
            <person name="Veneault-Fourrey C."/>
            <person name="LaButti K."/>
            <person name="Lindquist E.A."/>
            <person name="Lipzen A."/>
            <person name="Lundell T."/>
            <person name="Morin E."/>
            <person name="Murat C."/>
            <person name="Sun H."/>
            <person name="Tunlid A."/>
            <person name="Henrissat B."/>
            <person name="Grigoriev I.V."/>
            <person name="Hibbett D.S."/>
            <person name="Martin F."/>
            <person name="Nordberg H.P."/>
            <person name="Cantor M.N."/>
            <person name="Hua S.X."/>
        </authorList>
    </citation>
    <scope>NUCLEOTIDE SEQUENCE [LARGE SCALE GENOMIC DNA]</scope>
    <source>
        <strain evidence="1 2">441</strain>
    </source>
</reference>
<accession>A0A0C9YG55</accession>
<proteinExistence type="predicted"/>